<evidence type="ECO:0000313" key="2">
    <source>
        <dbReference type="EMBL" id="TWU26021.1"/>
    </source>
</evidence>
<gene>
    <name evidence="2" type="ORF">Pla144_32380</name>
</gene>
<dbReference type="PANTHER" id="PTHR30093">
    <property type="entry name" value="GENERAL SECRETION PATHWAY PROTEIN G"/>
    <property type="match status" value="1"/>
</dbReference>
<evidence type="ECO:0000313" key="3">
    <source>
        <dbReference type="Proteomes" id="UP000318437"/>
    </source>
</evidence>
<accession>A0A5C6CRF0</accession>
<dbReference type="InterPro" id="IPR012902">
    <property type="entry name" value="N_methyl_site"/>
</dbReference>
<dbReference type="NCBIfam" id="TIGR04294">
    <property type="entry name" value="pre_pil_HX9DG"/>
    <property type="match status" value="1"/>
</dbReference>
<dbReference type="Pfam" id="PF07963">
    <property type="entry name" value="N_methyl"/>
    <property type="match status" value="1"/>
</dbReference>
<dbReference type="InterPro" id="IPR027558">
    <property type="entry name" value="Pre_pil_HX9DG_C"/>
</dbReference>
<dbReference type="RefSeq" id="WP_197530740.1">
    <property type="nucleotide sequence ID" value="NZ_SJPS01000004.1"/>
</dbReference>
<dbReference type="Proteomes" id="UP000318437">
    <property type="component" value="Unassembled WGS sequence"/>
</dbReference>
<comment type="caution">
    <text evidence="2">The sequence shown here is derived from an EMBL/GenBank/DDBJ whole genome shotgun (WGS) entry which is preliminary data.</text>
</comment>
<dbReference type="SUPFAM" id="SSF54523">
    <property type="entry name" value="Pili subunits"/>
    <property type="match status" value="1"/>
</dbReference>
<evidence type="ECO:0000259" key="1">
    <source>
        <dbReference type="Pfam" id="PF07596"/>
    </source>
</evidence>
<dbReference type="InterPro" id="IPR011453">
    <property type="entry name" value="DUF1559"/>
</dbReference>
<dbReference type="NCBIfam" id="TIGR02532">
    <property type="entry name" value="IV_pilin_GFxxxE"/>
    <property type="match status" value="1"/>
</dbReference>
<dbReference type="PANTHER" id="PTHR30093:SF2">
    <property type="entry name" value="TYPE II SECRETION SYSTEM PROTEIN H"/>
    <property type="match status" value="1"/>
</dbReference>
<dbReference type="Gene3D" id="3.30.700.10">
    <property type="entry name" value="Glycoprotein, Type 4 Pilin"/>
    <property type="match status" value="1"/>
</dbReference>
<dbReference type="InterPro" id="IPR045584">
    <property type="entry name" value="Pilin-like"/>
</dbReference>
<sequence>MKRPPKDASDSIRGFTLVELLVVIAIIGVLVALLLPAVQAAREAARRNTCQNNLKQLGLACLNHESSFSRLPAGFTSVDGGPSDTVDCFHTWASYILPYLEQASMFGQIDFTIPAYRPWELAGRTCPNAAPWSYTQLDVFQCPSDQARGIHTGASECFAHGNYLANQGWWQWWQRTSKTLYEFRRDIDVQATLGIDKQGPFGKVWGQENKGTKLSQITDGLSNTVMLGECRQYPGEDSRGVLFLGSCVYSHEFSPNARSQDLLEWCADQSGGDDKLGILNPSAPCSESRSAARGPWTQPARSTHPGGVHVAFCDGHVEFVNDEVSIDVWRAISTMANGEALGLQN</sequence>
<keyword evidence="3" id="KW-1185">Reference proteome</keyword>
<protein>
    <recommendedName>
        <fullName evidence="1">DUF1559 domain-containing protein</fullName>
    </recommendedName>
</protein>
<feature type="domain" description="DUF1559" evidence="1">
    <location>
        <begin position="39"/>
        <end position="324"/>
    </location>
</feature>
<organism evidence="2 3">
    <name type="scientific">Bythopirellula polymerisocia</name>
    <dbReference type="NCBI Taxonomy" id="2528003"/>
    <lineage>
        <taxon>Bacteria</taxon>
        <taxon>Pseudomonadati</taxon>
        <taxon>Planctomycetota</taxon>
        <taxon>Planctomycetia</taxon>
        <taxon>Pirellulales</taxon>
        <taxon>Lacipirellulaceae</taxon>
        <taxon>Bythopirellula</taxon>
    </lineage>
</organism>
<name>A0A5C6CRF0_9BACT</name>
<proteinExistence type="predicted"/>
<dbReference type="EMBL" id="SJPS01000004">
    <property type="protein sequence ID" value="TWU26021.1"/>
    <property type="molecule type" value="Genomic_DNA"/>
</dbReference>
<dbReference type="Pfam" id="PF07596">
    <property type="entry name" value="SBP_bac_10"/>
    <property type="match status" value="1"/>
</dbReference>
<dbReference type="AlphaFoldDB" id="A0A5C6CRF0"/>
<reference evidence="2 3" key="1">
    <citation type="submission" date="2019-02" db="EMBL/GenBank/DDBJ databases">
        <title>Deep-cultivation of Planctomycetes and their phenomic and genomic characterization uncovers novel biology.</title>
        <authorList>
            <person name="Wiegand S."/>
            <person name="Jogler M."/>
            <person name="Boedeker C."/>
            <person name="Pinto D."/>
            <person name="Vollmers J."/>
            <person name="Rivas-Marin E."/>
            <person name="Kohn T."/>
            <person name="Peeters S.H."/>
            <person name="Heuer A."/>
            <person name="Rast P."/>
            <person name="Oberbeckmann S."/>
            <person name="Bunk B."/>
            <person name="Jeske O."/>
            <person name="Meyerdierks A."/>
            <person name="Storesund J.E."/>
            <person name="Kallscheuer N."/>
            <person name="Luecker S."/>
            <person name="Lage O.M."/>
            <person name="Pohl T."/>
            <person name="Merkel B.J."/>
            <person name="Hornburger P."/>
            <person name="Mueller R.-W."/>
            <person name="Bruemmer F."/>
            <person name="Labrenz M."/>
            <person name="Spormann A.M."/>
            <person name="Op Den Camp H."/>
            <person name="Overmann J."/>
            <person name="Amann R."/>
            <person name="Jetten M.S.M."/>
            <person name="Mascher T."/>
            <person name="Medema M.H."/>
            <person name="Devos D.P."/>
            <person name="Kaster A.-K."/>
            <person name="Ovreas L."/>
            <person name="Rohde M."/>
            <person name="Galperin M.Y."/>
            <person name="Jogler C."/>
        </authorList>
    </citation>
    <scope>NUCLEOTIDE SEQUENCE [LARGE SCALE GENOMIC DNA]</scope>
    <source>
        <strain evidence="2 3">Pla144</strain>
    </source>
</reference>
<dbReference type="PROSITE" id="PS00409">
    <property type="entry name" value="PROKAR_NTER_METHYL"/>
    <property type="match status" value="1"/>
</dbReference>